<protein>
    <recommendedName>
        <fullName evidence="8">3-hydroxyanthranilate 3,4-dioxygenase</fullName>
        <ecNumber evidence="8">1.13.11.6</ecNumber>
    </recommendedName>
</protein>
<evidence type="ECO:0000313" key="10">
    <source>
        <dbReference type="Proteomes" id="UP000019141"/>
    </source>
</evidence>
<dbReference type="GO" id="GO:0019363">
    <property type="term" value="P:pyridine nucleotide biosynthetic process"/>
    <property type="evidence" value="ECO:0007669"/>
    <property type="project" value="UniProtKB-KW"/>
</dbReference>
<dbReference type="SUPFAM" id="SSF51182">
    <property type="entry name" value="RmlC-like cupins"/>
    <property type="match status" value="1"/>
</dbReference>
<sequence length="197" mass="22277">MGTMPQRVRTTELNALNGQPFHLMEWIAQSMSGDMGPVGNKEVFRQSDFIFMIVKGPNKRNDFHIDPYDEIFVQLKGTIYVKYRDDDGHLQTAEIKEGEVMIITAMTPHCPIRPPDTMGLVIERPRVPGEKDGIVWYCDACGQTLHELEIDCQDIETQLKAALDAFNADTAQRTCSHCRALFPDPAQQPPWQQMVGA</sequence>
<gene>
    <name evidence="9" type="ORF">ETSY1_16285</name>
</gene>
<organism evidence="9 10">
    <name type="scientific">Entotheonella factor</name>
    <dbReference type="NCBI Taxonomy" id="1429438"/>
    <lineage>
        <taxon>Bacteria</taxon>
        <taxon>Pseudomonadati</taxon>
        <taxon>Nitrospinota/Tectimicrobiota group</taxon>
        <taxon>Candidatus Tectimicrobiota</taxon>
        <taxon>Candidatus Entotheonellia</taxon>
        <taxon>Candidatus Entotheonellales</taxon>
        <taxon>Candidatus Entotheonellaceae</taxon>
        <taxon>Candidatus Entotheonella</taxon>
    </lineage>
</organism>
<evidence type="ECO:0000256" key="8">
    <source>
        <dbReference type="NCBIfam" id="TIGR03037"/>
    </source>
</evidence>
<dbReference type="HOGENOM" id="CLU_095765_0_0_7"/>
<evidence type="ECO:0000256" key="7">
    <source>
        <dbReference type="ARBA" id="ARBA00023004"/>
    </source>
</evidence>
<dbReference type="EMBL" id="AZHW01000485">
    <property type="protein sequence ID" value="ETW99089.1"/>
    <property type="molecule type" value="Genomic_DNA"/>
</dbReference>
<evidence type="ECO:0000256" key="4">
    <source>
        <dbReference type="ARBA" id="ARBA00022723"/>
    </source>
</evidence>
<keyword evidence="7" id="KW-0408">Iron</keyword>
<dbReference type="InterPro" id="IPR010329">
    <property type="entry name" value="3hydroanth_dOase"/>
</dbReference>
<comment type="function">
    <text evidence="2">Catalyzes the oxidative ring opening of 3-hydroxyanthranilate to 2-amino-3-carboxymuconate semialdehyde, which spontaneously cyclizes to quinolinate.</text>
</comment>
<dbReference type="AlphaFoldDB" id="W4LME9"/>
<dbReference type="Proteomes" id="UP000019141">
    <property type="component" value="Unassembled WGS sequence"/>
</dbReference>
<dbReference type="Gene3D" id="2.60.120.10">
    <property type="entry name" value="Jelly Rolls"/>
    <property type="match status" value="1"/>
</dbReference>
<dbReference type="EC" id="1.13.11.6" evidence="8"/>
<evidence type="ECO:0000256" key="5">
    <source>
        <dbReference type="ARBA" id="ARBA00022964"/>
    </source>
</evidence>
<proteinExistence type="predicted"/>
<evidence type="ECO:0000256" key="6">
    <source>
        <dbReference type="ARBA" id="ARBA00023002"/>
    </source>
</evidence>
<dbReference type="Pfam" id="PF06052">
    <property type="entry name" value="3-HAO"/>
    <property type="match status" value="1"/>
</dbReference>
<dbReference type="InterPro" id="IPR011051">
    <property type="entry name" value="RmlC_Cupin_sf"/>
</dbReference>
<name>W4LME9_ENTF1</name>
<dbReference type="NCBIfam" id="TIGR03037">
    <property type="entry name" value="anthran_nbaC"/>
    <property type="match status" value="1"/>
</dbReference>
<reference evidence="9 10" key="1">
    <citation type="journal article" date="2014" name="Nature">
        <title>An environmental bacterial taxon with a large and distinct metabolic repertoire.</title>
        <authorList>
            <person name="Wilson M.C."/>
            <person name="Mori T."/>
            <person name="Ruckert C."/>
            <person name="Uria A.R."/>
            <person name="Helf M.J."/>
            <person name="Takada K."/>
            <person name="Gernert C."/>
            <person name="Steffens U.A."/>
            <person name="Heycke N."/>
            <person name="Schmitt S."/>
            <person name="Rinke C."/>
            <person name="Helfrich E.J."/>
            <person name="Brachmann A.O."/>
            <person name="Gurgui C."/>
            <person name="Wakimoto T."/>
            <person name="Kracht M."/>
            <person name="Crusemann M."/>
            <person name="Hentschel U."/>
            <person name="Abe I."/>
            <person name="Matsunaga S."/>
            <person name="Kalinowski J."/>
            <person name="Takeyama H."/>
            <person name="Piel J."/>
        </authorList>
    </citation>
    <scope>NUCLEOTIDE SEQUENCE [LARGE SCALE GENOMIC DNA]</scope>
    <source>
        <strain evidence="10">TSY1</strain>
    </source>
</reference>
<keyword evidence="5" id="KW-0223">Dioxygenase</keyword>
<comment type="cofactor">
    <cofactor evidence="1">
        <name>Fe(2+)</name>
        <dbReference type="ChEBI" id="CHEBI:29033"/>
    </cofactor>
</comment>
<keyword evidence="6" id="KW-0560">Oxidoreductase</keyword>
<dbReference type="CDD" id="cd06123">
    <property type="entry name" value="cupin_HAO"/>
    <property type="match status" value="1"/>
</dbReference>
<dbReference type="InterPro" id="IPR014710">
    <property type="entry name" value="RmlC-like_jellyroll"/>
</dbReference>
<accession>W4LME9</accession>
<evidence type="ECO:0000256" key="2">
    <source>
        <dbReference type="ARBA" id="ARBA00002752"/>
    </source>
</evidence>
<dbReference type="PANTHER" id="PTHR15497">
    <property type="entry name" value="3-HYDROXYANTHRANILATE 3,4-DIOXYGENASE"/>
    <property type="match status" value="1"/>
</dbReference>
<keyword evidence="4" id="KW-0479">Metal-binding</keyword>
<comment type="caution">
    <text evidence="9">The sequence shown here is derived from an EMBL/GenBank/DDBJ whole genome shotgun (WGS) entry which is preliminary data.</text>
</comment>
<evidence type="ECO:0000256" key="3">
    <source>
        <dbReference type="ARBA" id="ARBA00022642"/>
    </source>
</evidence>
<keyword evidence="3" id="KW-0662">Pyridine nucleotide biosynthesis</keyword>
<evidence type="ECO:0000256" key="1">
    <source>
        <dbReference type="ARBA" id="ARBA00001954"/>
    </source>
</evidence>
<keyword evidence="10" id="KW-1185">Reference proteome</keyword>
<dbReference type="GO" id="GO:0000334">
    <property type="term" value="F:3-hydroxyanthranilate 3,4-dioxygenase activity"/>
    <property type="evidence" value="ECO:0007669"/>
    <property type="project" value="UniProtKB-EC"/>
</dbReference>
<dbReference type="GO" id="GO:0005506">
    <property type="term" value="F:iron ion binding"/>
    <property type="evidence" value="ECO:0007669"/>
    <property type="project" value="InterPro"/>
</dbReference>
<dbReference type="PANTHER" id="PTHR15497:SF1">
    <property type="entry name" value="3-HYDROXYANTHRANILATE 3,4-DIOXYGENASE"/>
    <property type="match status" value="1"/>
</dbReference>
<evidence type="ECO:0000313" key="9">
    <source>
        <dbReference type="EMBL" id="ETW99089.1"/>
    </source>
</evidence>